<keyword evidence="1" id="KW-0472">Membrane</keyword>
<comment type="caution">
    <text evidence="2">The sequence shown here is derived from an EMBL/GenBank/DDBJ whole genome shotgun (WGS) entry which is preliminary data.</text>
</comment>
<organism evidence="2 3">
    <name type="scientific">Halolactibacillus alkaliphilus</name>
    <dbReference type="NCBI Taxonomy" id="442899"/>
    <lineage>
        <taxon>Bacteria</taxon>
        <taxon>Bacillati</taxon>
        <taxon>Bacillota</taxon>
        <taxon>Bacilli</taxon>
        <taxon>Bacillales</taxon>
        <taxon>Bacillaceae</taxon>
        <taxon>Halolactibacillus</taxon>
    </lineage>
</organism>
<evidence type="ECO:0000313" key="3">
    <source>
        <dbReference type="Proteomes" id="UP000321400"/>
    </source>
</evidence>
<protein>
    <submittedName>
        <fullName evidence="2">Uncharacterized protein</fullName>
    </submittedName>
</protein>
<keyword evidence="1" id="KW-1133">Transmembrane helix</keyword>
<feature type="transmembrane region" description="Helical" evidence="1">
    <location>
        <begin position="33"/>
        <end position="51"/>
    </location>
</feature>
<evidence type="ECO:0000256" key="1">
    <source>
        <dbReference type="SAM" id="Phobius"/>
    </source>
</evidence>
<accession>A0A511X2I8</accession>
<evidence type="ECO:0000313" key="2">
    <source>
        <dbReference type="EMBL" id="GEN57153.1"/>
    </source>
</evidence>
<dbReference type="Proteomes" id="UP000321400">
    <property type="component" value="Unassembled WGS sequence"/>
</dbReference>
<dbReference type="AlphaFoldDB" id="A0A511X2I8"/>
<keyword evidence="1" id="KW-0812">Transmembrane</keyword>
<dbReference type="EMBL" id="BJYE01000019">
    <property type="protein sequence ID" value="GEN57153.1"/>
    <property type="molecule type" value="Genomic_DNA"/>
</dbReference>
<name>A0A511X2I8_9BACI</name>
<reference evidence="2 3" key="1">
    <citation type="submission" date="2019-07" db="EMBL/GenBank/DDBJ databases">
        <title>Whole genome shotgun sequence of Halolactibacillus alkaliphilus NBRC 103919.</title>
        <authorList>
            <person name="Hosoyama A."/>
            <person name="Uohara A."/>
            <person name="Ohji S."/>
            <person name="Ichikawa N."/>
        </authorList>
    </citation>
    <scope>NUCLEOTIDE SEQUENCE [LARGE SCALE GENOMIC DNA]</scope>
    <source>
        <strain evidence="2 3">NBRC 103919</strain>
    </source>
</reference>
<gene>
    <name evidence="2" type="ORF">HAL01_16170</name>
</gene>
<proteinExistence type="predicted"/>
<keyword evidence="3" id="KW-1185">Reference proteome</keyword>
<sequence>MHKTHTSKTLNVATCVAPQIGLVNYINQINPQFLYGIEGFLMFFYIMLVVGEKLFKSFRLNNVESENVFLLK</sequence>